<evidence type="ECO:0000313" key="2">
    <source>
        <dbReference type="Proteomes" id="UP001497416"/>
    </source>
</evidence>
<evidence type="ECO:0000313" key="1">
    <source>
        <dbReference type="EMBL" id="CAL2081974.1"/>
    </source>
</evidence>
<name>A0ABM9NX79_9FLAO</name>
<organism evidence="1 2">
    <name type="scientific">Tenacibaculum platacis</name>
    <dbReference type="NCBI Taxonomy" id="3137852"/>
    <lineage>
        <taxon>Bacteria</taxon>
        <taxon>Pseudomonadati</taxon>
        <taxon>Bacteroidota</taxon>
        <taxon>Flavobacteriia</taxon>
        <taxon>Flavobacteriales</taxon>
        <taxon>Flavobacteriaceae</taxon>
        <taxon>Tenacibaculum</taxon>
    </lineage>
</organism>
<dbReference type="SUPFAM" id="SSF55729">
    <property type="entry name" value="Acyl-CoA N-acyltransferases (Nat)"/>
    <property type="match status" value="1"/>
</dbReference>
<comment type="caution">
    <text evidence="1">The sequence shown here is derived from an EMBL/GenBank/DDBJ whole genome shotgun (WGS) entry which is preliminary data.</text>
</comment>
<keyword evidence="2" id="KW-1185">Reference proteome</keyword>
<dbReference type="InterPro" id="IPR016181">
    <property type="entry name" value="Acyl_CoA_acyltransferase"/>
</dbReference>
<dbReference type="Proteomes" id="UP001497416">
    <property type="component" value="Unassembled WGS sequence"/>
</dbReference>
<proteinExistence type="predicted"/>
<dbReference type="Gene3D" id="3.40.630.30">
    <property type="match status" value="1"/>
</dbReference>
<accession>A0ABM9NX79</accession>
<reference evidence="1 2" key="1">
    <citation type="submission" date="2024-05" db="EMBL/GenBank/DDBJ databases">
        <authorList>
            <person name="Duchaud E."/>
        </authorList>
    </citation>
    <scope>NUCLEOTIDE SEQUENCE [LARGE SCALE GENOMIC DNA]</scope>
    <source>
        <strain evidence="1">Ena-SAMPLE-TAB-13-05-2024-13:56:06:370-140302</strain>
    </source>
</reference>
<protein>
    <submittedName>
        <fullName evidence="1">GNAT family N-acetyltransferase</fullName>
    </submittedName>
</protein>
<dbReference type="EMBL" id="CAXIXY010000003">
    <property type="protein sequence ID" value="CAL2081974.1"/>
    <property type="molecule type" value="Genomic_DNA"/>
</dbReference>
<sequence length="399" mass="46465">MNFCKKVHNADYYVAIEDVPDHIWNDLGCTNNLYFNPNYLSSIANNHPEIDFWYVVLLNDEKKPIAFATIQVVDFYLESVQNELKGIVSQIKKIGRSLGLISPQKPFKILTCGNTFVSGEHGIFIKSDQNKQKVIKELAKSVVQLVNDEKQFNYKISGFMLKDFIHESLFISDELLEYNYHSFNVEPNMLMQVDEDWLDFTDYLSAMKTKFRVKAKKAMERSFPLETIQIDQYNLDEYAAEMKELYKNVSSKAGFNLGSFNLETYKDLKRNLGDNYVIRGYLLNGKLIGFLSAMICQNNLDAHFVGINYEYNREYAVYQRMLYDYIQIAIENRLQQINFGRTASEIKSSVGAEPQNLTIYFRHKNHIPNKILSFFINKIQPTPFNQKFPFKVKTLVAQN</sequence>
<dbReference type="RefSeq" id="WP_348711182.1">
    <property type="nucleotide sequence ID" value="NZ_CAXIXY010000003.1"/>
</dbReference>
<gene>
    <name evidence="1" type="ORF">T190607A01A_11284</name>
</gene>